<gene>
    <name evidence="1" type="ORF">HHI36_006372</name>
</gene>
<evidence type="ECO:0000313" key="1">
    <source>
        <dbReference type="EMBL" id="KAL3283224.1"/>
    </source>
</evidence>
<reference evidence="1 2" key="1">
    <citation type="journal article" date="2021" name="BMC Biol.">
        <title>Horizontally acquired antibacterial genes associated with adaptive radiation of ladybird beetles.</title>
        <authorList>
            <person name="Li H.S."/>
            <person name="Tang X.F."/>
            <person name="Huang Y.H."/>
            <person name="Xu Z.Y."/>
            <person name="Chen M.L."/>
            <person name="Du X.Y."/>
            <person name="Qiu B.Y."/>
            <person name="Chen P.T."/>
            <person name="Zhang W."/>
            <person name="Slipinski A."/>
            <person name="Escalona H.E."/>
            <person name="Waterhouse R.M."/>
            <person name="Zwick A."/>
            <person name="Pang H."/>
        </authorList>
    </citation>
    <scope>NUCLEOTIDE SEQUENCE [LARGE SCALE GENOMIC DNA]</scope>
    <source>
        <strain evidence="1">SYSU2018</strain>
    </source>
</reference>
<accession>A0ABD2NXS8</accession>
<dbReference type="EMBL" id="JABFTP020000144">
    <property type="protein sequence ID" value="KAL3283224.1"/>
    <property type="molecule type" value="Genomic_DNA"/>
</dbReference>
<name>A0ABD2NXS8_9CUCU</name>
<comment type="caution">
    <text evidence="1">The sequence shown here is derived from an EMBL/GenBank/DDBJ whole genome shotgun (WGS) entry which is preliminary data.</text>
</comment>
<organism evidence="1 2">
    <name type="scientific">Cryptolaemus montrouzieri</name>
    <dbReference type="NCBI Taxonomy" id="559131"/>
    <lineage>
        <taxon>Eukaryota</taxon>
        <taxon>Metazoa</taxon>
        <taxon>Ecdysozoa</taxon>
        <taxon>Arthropoda</taxon>
        <taxon>Hexapoda</taxon>
        <taxon>Insecta</taxon>
        <taxon>Pterygota</taxon>
        <taxon>Neoptera</taxon>
        <taxon>Endopterygota</taxon>
        <taxon>Coleoptera</taxon>
        <taxon>Polyphaga</taxon>
        <taxon>Cucujiformia</taxon>
        <taxon>Coccinelloidea</taxon>
        <taxon>Coccinellidae</taxon>
        <taxon>Scymninae</taxon>
        <taxon>Scymnini</taxon>
        <taxon>Cryptolaemus</taxon>
    </lineage>
</organism>
<keyword evidence="2" id="KW-1185">Reference proteome</keyword>
<protein>
    <submittedName>
        <fullName evidence="1">Uncharacterized protein</fullName>
    </submittedName>
</protein>
<dbReference type="AlphaFoldDB" id="A0ABD2NXS8"/>
<proteinExistence type="predicted"/>
<evidence type="ECO:0000313" key="2">
    <source>
        <dbReference type="Proteomes" id="UP001516400"/>
    </source>
</evidence>
<dbReference type="Proteomes" id="UP001516400">
    <property type="component" value="Unassembled WGS sequence"/>
</dbReference>
<sequence length="130" mass="15323">MGPECEWRPELRKMSSLENELGEKGYGVAHLRKKEENKKTDEYESYLEEMMKRFSELKDFCEHNKNVHTPIKSMIGKTRCIMKKMRQGVSNEDNTNSEDKIQEIITENITLGRKNVELQRIISASRKKKN</sequence>